<name>A0A1Y2K739_9PROT</name>
<dbReference type="AlphaFoldDB" id="A0A1Y2K739"/>
<accession>A0A1Y2K739</accession>
<protein>
    <submittedName>
        <fullName evidence="1">Uncharacterized protein</fullName>
    </submittedName>
</protein>
<organism evidence="1 2">
    <name type="scientific">Magnetofaba australis IT-1</name>
    <dbReference type="NCBI Taxonomy" id="1434232"/>
    <lineage>
        <taxon>Bacteria</taxon>
        <taxon>Pseudomonadati</taxon>
        <taxon>Pseudomonadota</taxon>
        <taxon>Magnetococcia</taxon>
        <taxon>Magnetococcales</taxon>
        <taxon>Magnetococcaceae</taxon>
        <taxon>Magnetofaba</taxon>
    </lineage>
</organism>
<keyword evidence="2" id="KW-1185">Reference proteome</keyword>
<dbReference type="OrthoDB" id="8479642at2"/>
<comment type="caution">
    <text evidence="1">The sequence shown here is derived from an EMBL/GenBank/DDBJ whole genome shotgun (WGS) entry which is preliminary data.</text>
</comment>
<evidence type="ECO:0000313" key="2">
    <source>
        <dbReference type="Proteomes" id="UP000194003"/>
    </source>
</evidence>
<proteinExistence type="predicted"/>
<evidence type="ECO:0000313" key="1">
    <source>
        <dbReference type="EMBL" id="OSM06114.1"/>
    </source>
</evidence>
<sequence>MFNYIMALAVLTIILWTLAKLRDIRDQKKSGKLPTDESTLLLGLFYTISNACVAYFREHGCYPPVVHGANDGLLERGYLDNDELASMTQSMKLFSIVISDVNGFGVCLENCTASITEEIISRAKTSGSKVVFMDFKSDRFVTLTPPIKNDFINLTIPLPLKPKSMGK</sequence>
<dbReference type="RefSeq" id="WP_085441249.1">
    <property type="nucleotide sequence ID" value="NZ_LVJN01000016.1"/>
</dbReference>
<dbReference type="Proteomes" id="UP000194003">
    <property type="component" value="Unassembled WGS sequence"/>
</dbReference>
<gene>
    <name evidence="1" type="ORF">MAIT1_01069</name>
</gene>
<reference evidence="1 2" key="1">
    <citation type="journal article" date="2016" name="BMC Genomics">
        <title>Combined genomic and structural analyses of a cultured magnetotactic bacterium reveals its niche adaptation to a dynamic environment.</title>
        <authorList>
            <person name="Araujo A.C."/>
            <person name="Morillo V."/>
            <person name="Cypriano J."/>
            <person name="Teixeira L.C."/>
            <person name="Leao P."/>
            <person name="Lyra S."/>
            <person name="Almeida L.G."/>
            <person name="Bazylinski D.A."/>
            <person name="Vasconcellos A.T."/>
            <person name="Abreu F."/>
            <person name="Lins U."/>
        </authorList>
    </citation>
    <scope>NUCLEOTIDE SEQUENCE [LARGE SCALE GENOMIC DNA]</scope>
    <source>
        <strain evidence="1 2">IT-1</strain>
    </source>
</reference>
<dbReference type="EMBL" id="LVJN01000016">
    <property type="protein sequence ID" value="OSM06114.1"/>
    <property type="molecule type" value="Genomic_DNA"/>
</dbReference>
<dbReference type="STRING" id="1434232.MAIT1_01069"/>